<reference evidence="1" key="1">
    <citation type="journal article" date="2020" name="Stud. Mycol.">
        <title>101 Dothideomycetes genomes: a test case for predicting lifestyles and emergence of pathogens.</title>
        <authorList>
            <person name="Haridas S."/>
            <person name="Albert R."/>
            <person name="Binder M."/>
            <person name="Bloem J."/>
            <person name="Labutti K."/>
            <person name="Salamov A."/>
            <person name="Andreopoulos B."/>
            <person name="Baker S."/>
            <person name="Barry K."/>
            <person name="Bills G."/>
            <person name="Bluhm B."/>
            <person name="Cannon C."/>
            <person name="Castanera R."/>
            <person name="Culley D."/>
            <person name="Daum C."/>
            <person name="Ezra D."/>
            <person name="Gonzalez J."/>
            <person name="Henrissat B."/>
            <person name="Kuo A."/>
            <person name="Liang C."/>
            <person name="Lipzen A."/>
            <person name="Lutzoni F."/>
            <person name="Magnuson J."/>
            <person name="Mondo S."/>
            <person name="Nolan M."/>
            <person name="Ohm R."/>
            <person name="Pangilinan J."/>
            <person name="Park H.-J."/>
            <person name="Ramirez L."/>
            <person name="Alfaro M."/>
            <person name="Sun H."/>
            <person name="Tritt A."/>
            <person name="Yoshinaga Y."/>
            <person name="Zwiers L.-H."/>
            <person name="Turgeon B."/>
            <person name="Goodwin S."/>
            <person name="Spatafora J."/>
            <person name="Crous P."/>
            <person name="Grigoriev I."/>
        </authorList>
    </citation>
    <scope>NUCLEOTIDE SEQUENCE</scope>
    <source>
        <strain evidence="1">CBS 525.71</strain>
    </source>
</reference>
<keyword evidence="2" id="KW-1185">Reference proteome</keyword>
<gene>
    <name evidence="1" type="ORF">BU25DRAFT_425613</name>
</gene>
<organism evidence="1 2">
    <name type="scientific">Macroventuria anomochaeta</name>
    <dbReference type="NCBI Taxonomy" id="301207"/>
    <lineage>
        <taxon>Eukaryota</taxon>
        <taxon>Fungi</taxon>
        <taxon>Dikarya</taxon>
        <taxon>Ascomycota</taxon>
        <taxon>Pezizomycotina</taxon>
        <taxon>Dothideomycetes</taxon>
        <taxon>Pleosporomycetidae</taxon>
        <taxon>Pleosporales</taxon>
        <taxon>Pleosporineae</taxon>
        <taxon>Didymellaceae</taxon>
        <taxon>Macroventuria</taxon>
    </lineage>
</organism>
<evidence type="ECO:0000313" key="1">
    <source>
        <dbReference type="EMBL" id="KAF2622680.1"/>
    </source>
</evidence>
<evidence type="ECO:0000313" key="2">
    <source>
        <dbReference type="Proteomes" id="UP000799754"/>
    </source>
</evidence>
<comment type="caution">
    <text evidence="1">The sequence shown here is derived from an EMBL/GenBank/DDBJ whole genome shotgun (WGS) entry which is preliminary data.</text>
</comment>
<dbReference type="Proteomes" id="UP000799754">
    <property type="component" value="Unassembled WGS sequence"/>
</dbReference>
<dbReference type="EMBL" id="MU006743">
    <property type="protein sequence ID" value="KAF2622680.1"/>
    <property type="molecule type" value="Genomic_DNA"/>
</dbReference>
<proteinExistence type="predicted"/>
<accession>A0ACB6RL72</accession>
<sequence length="265" mass="29161">MSQALSLIVTLHWLAPSELVLALSKLILSKNISTSPQHIEESSERDGSSKLGTCAYVPMRESRLLPTLSQACVVTPAFRVAGTRHLLRNGTATALPRRCQISESLITAPYDQLRIGINAVEERMHNIESNHDNDEDQWGGPEDLVLINSKESPVTLKNFVTAIPWCINMFYIGPPEHHGRNLYSVSVEADGTWLPRNKIPEGTTFFFEDVMGAGADESEWRMTVDMFCEGDLDVRSRNSRSVGGNLRGNPSGNDSIITVAVSIGP</sequence>
<protein>
    <submittedName>
        <fullName evidence="1">Uncharacterized protein</fullName>
    </submittedName>
</protein>
<name>A0ACB6RL72_9PLEO</name>